<reference evidence="2" key="1">
    <citation type="submission" date="2021-05" db="EMBL/GenBank/DDBJ databases">
        <authorList>
            <person name="Alioto T."/>
            <person name="Alioto T."/>
            <person name="Gomez Garrido J."/>
        </authorList>
    </citation>
    <scope>NUCLEOTIDE SEQUENCE</scope>
</reference>
<organism evidence="2">
    <name type="scientific">Culex pipiens</name>
    <name type="common">House mosquito</name>
    <dbReference type="NCBI Taxonomy" id="7175"/>
    <lineage>
        <taxon>Eukaryota</taxon>
        <taxon>Metazoa</taxon>
        <taxon>Ecdysozoa</taxon>
        <taxon>Arthropoda</taxon>
        <taxon>Hexapoda</taxon>
        <taxon>Insecta</taxon>
        <taxon>Pterygota</taxon>
        <taxon>Neoptera</taxon>
        <taxon>Endopterygota</taxon>
        <taxon>Diptera</taxon>
        <taxon>Nematocera</taxon>
        <taxon>Culicoidea</taxon>
        <taxon>Culicidae</taxon>
        <taxon>Culicinae</taxon>
        <taxon>Culicini</taxon>
        <taxon>Culex</taxon>
        <taxon>Culex</taxon>
    </lineage>
</organism>
<keyword evidence="1" id="KW-1133">Transmembrane helix</keyword>
<protein>
    <submittedName>
        <fullName evidence="2">(northern house mosquito) hypothetical protein</fullName>
    </submittedName>
</protein>
<dbReference type="EMBL" id="HBUE01121310">
    <property type="protein sequence ID" value="CAG6492586.1"/>
    <property type="molecule type" value="Transcribed_RNA"/>
</dbReference>
<accession>A0A8D8CFM8</accession>
<keyword evidence="1" id="KW-0472">Membrane</keyword>
<name>A0A8D8CFM8_CULPI</name>
<evidence type="ECO:0000313" key="2">
    <source>
        <dbReference type="EMBL" id="CAG6492586.1"/>
    </source>
</evidence>
<dbReference type="AlphaFoldDB" id="A0A8D8CFM8"/>
<proteinExistence type="predicted"/>
<feature type="transmembrane region" description="Helical" evidence="1">
    <location>
        <begin position="28"/>
        <end position="48"/>
    </location>
</feature>
<keyword evidence="1" id="KW-0812">Transmembrane</keyword>
<sequence>MVHSAQHTPVSLAKAYGLERHSSSVGEGAVVVVVFILLLASPVCRVCPFGHDDTKPLKENCGVFEQSINYVLYQLMACATGVSSAARTLMNKPLFTWSVEC</sequence>
<evidence type="ECO:0000256" key="1">
    <source>
        <dbReference type="SAM" id="Phobius"/>
    </source>
</evidence>